<proteinExistence type="predicted"/>
<evidence type="ECO:0000256" key="1">
    <source>
        <dbReference type="SAM" id="MobiDB-lite"/>
    </source>
</evidence>
<protein>
    <submittedName>
        <fullName evidence="2">Uncharacterized protein</fullName>
    </submittedName>
</protein>
<name>A0AAV9C0E2_ACOCL</name>
<dbReference type="AlphaFoldDB" id="A0AAV9C0E2"/>
<comment type="caution">
    <text evidence="2">The sequence shown here is derived from an EMBL/GenBank/DDBJ whole genome shotgun (WGS) entry which is preliminary data.</text>
</comment>
<dbReference type="EMBL" id="JAUJYO010000022">
    <property type="protein sequence ID" value="KAK1282311.1"/>
    <property type="molecule type" value="Genomic_DNA"/>
</dbReference>
<feature type="compositionally biased region" description="Basic and acidic residues" evidence="1">
    <location>
        <begin position="93"/>
        <end position="106"/>
    </location>
</feature>
<feature type="compositionally biased region" description="Basic and acidic residues" evidence="1">
    <location>
        <begin position="136"/>
        <end position="154"/>
    </location>
</feature>
<reference evidence="2" key="1">
    <citation type="journal article" date="2023" name="Nat. Commun.">
        <title>Diploid and tetraploid genomes of Acorus and the evolution of monocots.</title>
        <authorList>
            <person name="Ma L."/>
            <person name="Liu K.W."/>
            <person name="Li Z."/>
            <person name="Hsiao Y.Y."/>
            <person name="Qi Y."/>
            <person name="Fu T."/>
            <person name="Tang G.D."/>
            <person name="Zhang D."/>
            <person name="Sun W.H."/>
            <person name="Liu D.K."/>
            <person name="Li Y."/>
            <person name="Chen G.Z."/>
            <person name="Liu X.D."/>
            <person name="Liao X.Y."/>
            <person name="Jiang Y.T."/>
            <person name="Yu X."/>
            <person name="Hao Y."/>
            <person name="Huang J."/>
            <person name="Zhao X.W."/>
            <person name="Ke S."/>
            <person name="Chen Y.Y."/>
            <person name="Wu W.L."/>
            <person name="Hsu J.L."/>
            <person name="Lin Y.F."/>
            <person name="Huang M.D."/>
            <person name="Li C.Y."/>
            <person name="Huang L."/>
            <person name="Wang Z.W."/>
            <person name="Zhao X."/>
            <person name="Zhong W.Y."/>
            <person name="Peng D.H."/>
            <person name="Ahmad S."/>
            <person name="Lan S."/>
            <person name="Zhang J.S."/>
            <person name="Tsai W.C."/>
            <person name="Van de Peer Y."/>
            <person name="Liu Z.J."/>
        </authorList>
    </citation>
    <scope>NUCLEOTIDE SEQUENCE</scope>
    <source>
        <strain evidence="2">CP</strain>
    </source>
</reference>
<feature type="compositionally biased region" description="Basic and acidic residues" evidence="1">
    <location>
        <begin position="1"/>
        <end position="15"/>
    </location>
</feature>
<reference evidence="2" key="2">
    <citation type="submission" date="2023-06" db="EMBL/GenBank/DDBJ databases">
        <authorList>
            <person name="Ma L."/>
            <person name="Liu K.-W."/>
            <person name="Li Z."/>
            <person name="Hsiao Y.-Y."/>
            <person name="Qi Y."/>
            <person name="Fu T."/>
            <person name="Tang G."/>
            <person name="Zhang D."/>
            <person name="Sun W.-H."/>
            <person name="Liu D.-K."/>
            <person name="Li Y."/>
            <person name="Chen G.-Z."/>
            <person name="Liu X.-D."/>
            <person name="Liao X.-Y."/>
            <person name="Jiang Y.-T."/>
            <person name="Yu X."/>
            <person name="Hao Y."/>
            <person name="Huang J."/>
            <person name="Zhao X.-W."/>
            <person name="Ke S."/>
            <person name="Chen Y.-Y."/>
            <person name="Wu W.-L."/>
            <person name="Hsu J.-L."/>
            <person name="Lin Y.-F."/>
            <person name="Huang M.-D."/>
            <person name="Li C.-Y."/>
            <person name="Huang L."/>
            <person name="Wang Z.-W."/>
            <person name="Zhao X."/>
            <person name="Zhong W.-Y."/>
            <person name="Peng D.-H."/>
            <person name="Ahmad S."/>
            <person name="Lan S."/>
            <person name="Zhang J.-S."/>
            <person name="Tsai W.-C."/>
            <person name="Van De Peer Y."/>
            <person name="Liu Z.-J."/>
        </authorList>
    </citation>
    <scope>NUCLEOTIDE SEQUENCE</scope>
    <source>
        <strain evidence="2">CP</strain>
        <tissue evidence="2">Leaves</tissue>
    </source>
</reference>
<feature type="region of interest" description="Disordered" evidence="1">
    <location>
        <begin position="136"/>
        <end position="167"/>
    </location>
</feature>
<feature type="compositionally biased region" description="Low complexity" evidence="1">
    <location>
        <begin position="60"/>
        <end position="80"/>
    </location>
</feature>
<dbReference type="Proteomes" id="UP001180020">
    <property type="component" value="Unassembled WGS sequence"/>
</dbReference>
<evidence type="ECO:0000313" key="2">
    <source>
        <dbReference type="EMBL" id="KAK1282311.1"/>
    </source>
</evidence>
<organism evidence="2 3">
    <name type="scientific">Acorus calamus</name>
    <name type="common">Sweet flag</name>
    <dbReference type="NCBI Taxonomy" id="4465"/>
    <lineage>
        <taxon>Eukaryota</taxon>
        <taxon>Viridiplantae</taxon>
        <taxon>Streptophyta</taxon>
        <taxon>Embryophyta</taxon>
        <taxon>Tracheophyta</taxon>
        <taxon>Spermatophyta</taxon>
        <taxon>Magnoliopsida</taxon>
        <taxon>Liliopsida</taxon>
        <taxon>Acoraceae</taxon>
        <taxon>Acorus</taxon>
    </lineage>
</organism>
<sequence>MERRVVRGAQVRDEAVLGGGGGGGPRVRRVRESPPRDASLAKQGGSGDEAAHRLPHRLISSTASSPLAPSAPAASSLTRSPSPPPKPKPKRSAIRDRFEGRQRRASEGPLPGTAQDGKTRTAKEELFMRAKEVEPMRKVDEAEAKRVAAEEKSTAESISKVSRRCGQ</sequence>
<evidence type="ECO:0000313" key="3">
    <source>
        <dbReference type="Proteomes" id="UP001180020"/>
    </source>
</evidence>
<feature type="region of interest" description="Disordered" evidence="1">
    <location>
        <begin position="1"/>
        <end position="122"/>
    </location>
</feature>
<keyword evidence="3" id="KW-1185">Reference proteome</keyword>
<gene>
    <name evidence="2" type="ORF">QJS10_CPB22g00081</name>
</gene>
<accession>A0AAV9C0E2</accession>